<evidence type="ECO:0000313" key="2">
    <source>
        <dbReference type="Proteomes" id="UP001461498"/>
    </source>
</evidence>
<sequence length="56" mass="6706">MGQNLAIKMTTFDMHGVDKSFEKYAKYLIEQWFDEVRHYHYGTHYISGTGHYTQVM</sequence>
<dbReference type="Proteomes" id="UP001461498">
    <property type="component" value="Unassembled WGS sequence"/>
</dbReference>
<comment type="caution">
    <text evidence="1">The sequence shown here is derived from an EMBL/GenBank/DDBJ whole genome shotgun (WGS) entry which is preliminary data.</text>
</comment>
<reference evidence="1 2" key="1">
    <citation type="submission" date="2022-12" db="EMBL/GenBank/DDBJ databases">
        <title>Chromosome-level genome assembly of true bugs.</title>
        <authorList>
            <person name="Ma L."/>
            <person name="Li H."/>
        </authorList>
    </citation>
    <scope>NUCLEOTIDE SEQUENCE [LARGE SCALE GENOMIC DNA]</scope>
    <source>
        <strain evidence="1">Lab_2022b</strain>
    </source>
</reference>
<evidence type="ECO:0000313" key="1">
    <source>
        <dbReference type="EMBL" id="KAK9511417.1"/>
    </source>
</evidence>
<name>A0AAW1DLD4_9HEMI</name>
<keyword evidence="2" id="KW-1185">Reference proteome</keyword>
<dbReference type="EMBL" id="JAPXFL010000001">
    <property type="protein sequence ID" value="KAK9511417.1"/>
    <property type="molecule type" value="Genomic_DNA"/>
</dbReference>
<proteinExistence type="predicted"/>
<dbReference type="Gene3D" id="3.40.33.10">
    <property type="entry name" value="CAP"/>
    <property type="match status" value="1"/>
</dbReference>
<dbReference type="InterPro" id="IPR035940">
    <property type="entry name" value="CAP_sf"/>
</dbReference>
<dbReference type="AlphaFoldDB" id="A0AAW1DLD4"/>
<gene>
    <name evidence="1" type="ORF">O3M35_000078</name>
</gene>
<accession>A0AAW1DLD4</accession>
<protein>
    <submittedName>
        <fullName evidence="1">Uncharacterized protein</fullName>
    </submittedName>
</protein>
<dbReference type="SUPFAM" id="SSF55797">
    <property type="entry name" value="PR-1-like"/>
    <property type="match status" value="1"/>
</dbReference>
<organism evidence="1 2">
    <name type="scientific">Rhynocoris fuscipes</name>
    <dbReference type="NCBI Taxonomy" id="488301"/>
    <lineage>
        <taxon>Eukaryota</taxon>
        <taxon>Metazoa</taxon>
        <taxon>Ecdysozoa</taxon>
        <taxon>Arthropoda</taxon>
        <taxon>Hexapoda</taxon>
        <taxon>Insecta</taxon>
        <taxon>Pterygota</taxon>
        <taxon>Neoptera</taxon>
        <taxon>Paraneoptera</taxon>
        <taxon>Hemiptera</taxon>
        <taxon>Heteroptera</taxon>
        <taxon>Panheteroptera</taxon>
        <taxon>Cimicomorpha</taxon>
        <taxon>Reduviidae</taxon>
        <taxon>Harpactorinae</taxon>
        <taxon>Harpactorini</taxon>
        <taxon>Rhynocoris</taxon>
    </lineage>
</organism>